<dbReference type="EMBL" id="KZ559134">
    <property type="protein sequence ID" value="PLB38704.1"/>
    <property type="molecule type" value="Genomic_DNA"/>
</dbReference>
<organism evidence="1 2">
    <name type="scientific">Aspergillus candidus</name>
    <dbReference type="NCBI Taxonomy" id="41067"/>
    <lineage>
        <taxon>Eukaryota</taxon>
        <taxon>Fungi</taxon>
        <taxon>Dikarya</taxon>
        <taxon>Ascomycota</taxon>
        <taxon>Pezizomycotina</taxon>
        <taxon>Eurotiomycetes</taxon>
        <taxon>Eurotiomycetidae</taxon>
        <taxon>Eurotiales</taxon>
        <taxon>Aspergillaceae</taxon>
        <taxon>Aspergillus</taxon>
        <taxon>Aspergillus subgen. Circumdati</taxon>
    </lineage>
</organism>
<evidence type="ECO:0000313" key="2">
    <source>
        <dbReference type="Proteomes" id="UP000234585"/>
    </source>
</evidence>
<dbReference type="RefSeq" id="XP_024672716.1">
    <property type="nucleotide sequence ID" value="XM_024817279.1"/>
</dbReference>
<sequence>MDVMEITPFFAEARAFRRIDELCTSSERPYFPRFHSVINDLDKSMFTFAIQPRLASRRILAADHPSSTTESVKRSSDSEKKWYGPLLANQFRHLMTLYRIGITHGDVRDDHFRVLGDFYDTPLKEISQCDIEELEDQIYERAERLELRDHLFESVQDTRKNVLASPCGSLSDEALELIVLKVMTRPDGLFLPSPCFHP</sequence>
<dbReference type="OrthoDB" id="4138941at2759"/>
<dbReference type="Proteomes" id="UP000234585">
    <property type="component" value="Unassembled WGS sequence"/>
</dbReference>
<protein>
    <submittedName>
        <fullName evidence="1">Uncharacterized protein</fullName>
    </submittedName>
</protein>
<name>A0A2I2FDM5_ASPCN</name>
<gene>
    <name evidence="1" type="ORF">BDW47DRAFT_131283</name>
</gene>
<keyword evidence="2" id="KW-1185">Reference proteome</keyword>
<proteinExistence type="predicted"/>
<reference evidence="1 2" key="1">
    <citation type="submission" date="2017-12" db="EMBL/GenBank/DDBJ databases">
        <authorList>
            <consortium name="DOE Joint Genome Institute"/>
            <person name="Haridas S."/>
            <person name="Kjaerbolling I."/>
            <person name="Vesth T.C."/>
            <person name="Frisvad J.C."/>
            <person name="Nybo J.L."/>
            <person name="Theobald S."/>
            <person name="Kuo A."/>
            <person name="Bowyer P."/>
            <person name="Matsuda Y."/>
            <person name="Mondo S."/>
            <person name="Lyhne E.K."/>
            <person name="Kogle M.E."/>
            <person name="Clum A."/>
            <person name="Lipzen A."/>
            <person name="Salamov A."/>
            <person name="Ngan C.Y."/>
            <person name="Daum C."/>
            <person name="Chiniquy J."/>
            <person name="Barry K."/>
            <person name="LaButti K."/>
            <person name="Simmons B.A."/>
            <person name="Magnuson J.K."/>
            <person name="Mortensen U.H."/>
            <person name="Larsen T.O."/>
            <person name="Grigoriev I.V."/>
            <person name="Baker S.E."/>
            <person name="Andersen M.R."/>
            <person name="Nordberg H.P."/>
            <person name="Cantor M.N."/>
            <person name="Hua S.X."/>
        </authorList>
    </citation>
    <scope>NUCLEOTIDE SEQUENCE [LARGE SCALE GENOMIC DNA]</scope>
    <source>
        <strain evidence="1 2">CBS 102.13</strain>
    </source>
</reference>
<accession>A0A2I2FDM5</accession>
<dbReference type="GeneID" id="36524439"/>
<dbReference type="STRING" id="41067.A0A2I2FDM5"/>
<evidence type="ECO:0000313" key="1">
    <source>
        <dbReference type="EMBL" id="PLB38704.1"/>
    </source>
</evidence>
<dbReference type="AlphaFoldDB" id="A0A2I2FDM5"/>